<dbReference type="Gene3D" id="2.60.40.3770">
    <property type="match status" value="1"/>
</dbReference>
<dbReference type="InterPro" id="IPR043603">
    <property type="entry name" value="Phlebo_G2_C"/>
</dbReference>
<evidence type="ECO:0000256" key="7">
    <source>
        <dbReference type="ARBA" id="ARBA00022581"/>
    </source>
</evidence>
<evidence type="ECO:0000256" key="10">
    <source>
        <dbReference type="ARBA" id="ARBA00022729"/>
    </source>
</evidence>
<evidence type="ECO:0000256" key="4">
    <source>
        <dbReference type="ARBA" id="ARBA00015294"/>
    </source>
</evidence>
<evidence type="ECO:0000256" key="13">
    <source>
        <dbReference type="ARBA" id="ARBA00022844"/>
    </source>
</evidence>
<keyword evidence="12" id="KW-1040">Host Golgi apparatus</keyword>
<keyword evidence="17" id="KW-1015">Disulfide bond</keyword>
<keyword evidence="18" id="KW-0325">Glycoprotein</keyword>
<dbReference type="EMBL" id="MT270829">
    <property type="protein sequence ID" value="QNJ99605.1"/>
    <property type="molecule type" value="Genomic_RNA"/>
</dbReference>
<evidence type="ECO:0000256" key="8">
    <source>
        <dbReference type="ARBA" id="ARBA00022595"/>
    </source>
</evidence>
<keyword evidence="16 24" id="KW-0472">Membrane</keyword>
<evidence type="ECO:0000259" key="27">
    <source>
        <dbReference type="Pfam" id="PF07246"/>
    </source>
</evidence>
<feature type="transmembrane region" description="Helical" evidence="24">
    <location>
        <begin position="1280"/>
        <end position="1306"/>
    </location>
</feature>
<dbReference type="GO" id="GO:0055036">
    <property type="term" value="C:virion membrane"/>
    <property type="evidence" value="ECO:0007669"/>
    <property type="project" value="UniProtKB-SubCell"/>
</dbReference>
<dbReference type="KEGG" id="vg:80550434"/>
<evidence type="ECO:0000256" key="24">
    <source>
        <dbReference type="SAM" id="Phobius"/>
    </source>
</evidence>
<evidence type="ECO:0000256" key="12">
    <source>
        <dbReference type="ARBA" id="ARBA00022812"/>
    </source>
</evidence>
<evidence type="ECO:0000313" key="30">
    <source>
        <dbReference type="Proteomes" id="UP000680419"/>
    </source>
</evidence>
<keyword evidence="30" id="KW-1185">Reference proteome</keyword>
<dbReference type="InterPro" id="IPR009878">
    <property type="entry name" value="Phlebovirus_G2_fusion"/>
</dbReference>
<keyword evidence="9 24" id="KW-0812">Transmembrane</keyword>
<feature type="domain" description="Phlebovirus glycoprotein G2 fusion" evidence="26">
    <location>
        <begin position="812"/>
        <end position="1126"/>
    </location>
</feature>
<evidence type="ECO:0000256" key="1">
    <source>
        <dbReference type="ARBA" id="ARBA00004244"/>
    </source>
</evidence>
<keyword evidence="13" id="KW-0946">Virion</keyword>
<feature type="transmembrane region" description="Helical" evidence="24">
    <location>
        <begin position="704"/>
        <end position="729"/>
    </location>
</feature>
<keyword evidence="20" id="KW-1160">Virus entry into host cell</keyword>
<keyword evidence="10" id="KW-0732">Signal</keyword>
<name>A0A7G8PYJ9_9VIRU</name>
<feature type="transmembrane region" description="Helical" evidence="24">
    <location>
        <begin position="792"/>
        <end position="810"/>
    </location>
</feature>
<keyword evidence="11" id="KW-1161">Viral attachment to host cell</keyword>
<gene>
    <name evidence="29" type="primary">GPC</name>
</gene>
<dbReference type="Gene3D" id="2.60.98.50">
    <property type="match status" value="3"/>
</dbReference>
<evidence type="ECO:0000256" key="11">
    <source>
        <dbReference type="ARBA" id="ARBA00022804"/>
    </source>
</evidence>
<feature type="coiled-coil region" evidence="23">
    <location>
        <begin position="141"/>
        <end position="248"/>
    </location>
</feature>
<keyword evidence="19" id="KW-1038">Host endoplasmic reticulum</keyword>
<comment type="subcellular location">
    <subcellularLocation>
        <location evidence="1">Host Golgi apparatus membrane</location>
        <topology evidence="1">Single-pass type I membrane protein</topology>
    </subcellularLocation>
    <subcellularLocation>
        <location evidence="2">Host endoplasmic reticulum membrane</location>
        <topology evidence="2">Single-pass type I membrane protein</topology>
    </subcellularLocation>
    <subcellularLocation>
        <location evidence="3">Virion membrane</location>
        <topology evidence="3">Single-pass type I membrane protein</topology>
    </subcellularLocation>
</comment>
<evidence type="ECO:0000256" key="2">
    <source>
        <dbReference type="ARBA" id="ARBA00004482"/>
    </source>
</evidence>
<evidence type="ECO:0000256" key="17">
    <source>
        <dbReference type="ARBA" id="ARBA00023157"/>
    </source>
</evidence>
<dbReference type="Pfam" id="PF07246">
    <property type="entry name" value="Phlebovirus_NSM"/>
    <property type="match status" value="1"/>
</dbReference>
<evidence type="ECO:0000256" key="5">
    <source>
        <dbReference type="ARBA" id="ARBA00022506"/>
    </source>
</evidence>
<feature type="domain" description="Phlebovirus glycoprotein G2 C-terminal" evidence="28">
    <location>
        <begin position="1149"/>
        <end position="1311"/>
    </location>
</feature>
<evidence type="ECO:0000256" key="16">
    <source>
        <dbReference type="ARBA" id="ARBA00023136"/>
    </source>
</evidence>
<evidence type="ECO:0000313" key="29">
    <source>
        <dbReference type="EMBL" id="QNJ99605.1"/>
    </source>
</evidence>
<evidence type="ECO:0000256" key="19">
    <source>
        <dbReference type="ARBA" id="ARBA00023184"/>
    </source>
</evidence>
<keyword evidence="5" id="KW-1168">Fusion of virus membrane with host membrane</keyword>
<evidence type="ECO:0000256" key="23">
    <source>
        <dbReference type="SAM" id="Coils"/>
    </source>
</evidence>
<dbReference type="GO" id="GO:0019062">
    <property type="term" value="P:virion attachment to host cell"/>
    <property type="evidence" value="ECO:0007669"/>
    <property type="project" value="UniProtKB-KW"/>
</dbReference>
<reference evidence="29" key="1">
    <citation type="journal article" date="2020" name="MSphere">
        <title>Insights into the evolutionary origin of Mediterranean sandfly fever viruses.</title>
        <authorList>
            <person name="Marklewitz M."/>
            <person name="Tchouassi D.P."/>
            <person name="Hieke C."/>
            <person name="Heyde V."/>
            <person name="Torto B."/>
            <person name="Sang R."/>
            <person name="Junglen S."/>
        </authorList>
    </citation>
    <scope>NUCLEOTIDE SEQUENCE</scope>
    <source>
        <strain evidence="29">SP105-KE-2016</strain>
    </source>
</reference>
<sequence length="1318" mass="145904">MMILVLVFLLTPCVLGFTRIYSDSSSGVSETCFSSSTTFTWAVRQWMSEMTRLPHTEKFCLLNSEEKAKYMTDEEAVGMIETLVGLKKPANFSCTDIKNSFILGLEVKPQVESHRSSSIDCKDFTMIRPLSEMKPEDLKPIATSKDDAKNLEKLEEELKKLKAFNDKTLAENLKLATSLDHELTKSRMSMDDVRKTVSELEKIKDEMAIKREEISEVQRQLKAEKEASQRYQQEIDNLKAIHQRRTNELRTNSSVLSTTIKAITVLSVMSSASAEFPNTMNDYPHYMNRPGTSKFNTPEITDSTCSKLDYGINCKGFQVMFDSPSYGFFQAHYHKFSVLEALADGILAKDSSYCNVNTGTDLRVPCTPESSSIHFDCPKGFRGVNFLAADGKVSGFTCSSGHEVSEDCRTCVKSESGTTAASSITAQDVVCQDDSSEAPAFKLVPKDYCFIGKSNYKSCQQYNLKIEKIPFVVFKTGNKKYLDKLITRSVEIKSPSNFICYKQKGKINDSSSGSGLGSVRVTECKAVDSSKSTKCSGDAVFCSLYTCSRDNSDAYCIVAKGAGIIEVKYGGAWVKPKCIGYETVRVGKILKQSQRLAMQNCDTCFSECQEDGILVRSTGFKMTSIVACAHGVCVTKTQSPSTSALVPYPGMMASIGGPIGLNIAHDDDLISDHLVVHCPPRDPCKVHDCLVCPHSLINYQCHTIASSIIVVSTLSAITFFVVIVLYRILQYLKVIPKHFLQPIKWVYMVCAWCGKKIGRATIERARAVNREIGWRADDNEIRGMELQRVRPIPRYSMYMALLFVLMPCVLCCSDTEIASSKISKCRIDGSKEICKVQGTVLVKAGSIGSETCLIVKAPGELKKKFLSIKTLSSELVCLEGQSYWTAHFSPRCMSSRRCRGVAECHDHECQKWNSTMMSKEFNGVKDNEVMTENTCIEQCGGIGCGCFSVYPSCLFVHTYFKAVSREAFRVFNCIDWSHRITFEVTDFKGQKEQITLTNLNTKFTEWGSLSLTIDSESITGTNSISFMKSTDGTFAMVDEEFSDIPRPGFLGEIRCSSEVAASTAHASCLRAPGLIKYKAMTDQVDCTSNLVNPTNIFTRGSLPQSRQGKTFTATKDKESVQALTNAVIHAAVSITLDDYDIEFQSIVPTCSASFLNISGCYSCTPGANVCLKIKMSTAGVFTAITSDNSRSILINADASSKDYCRIMHFNTPDVDIQMLYACGGEEKLLEVKGTLIAVPPHDDRESVIGGSTIINPKGADWSVSNWFFGLMKWMGGPLQFVLKMVGLVLISIVLISLLLFMTKLLLRRALALRISKMK</sequence>
<feature type="domain" description="Phlebovirus glycoprotein G1" evidence="25">
    <location>
        <begin position="284"/>
        <end position="806"/>
    </location>
</feature>
<keyword evidence="15 24" id="KW-1133">Transmembrane helix</keyword>
<dbReference type="GO" id="GO:0046718">
    <property type="term" value="P:symbiont entry into host cell"/>
    <property type="evidence" value="ECO:0007669"/>
    <property type="project" value="UniProtKB-KW"/>
</dbReference>
<dbReference type="RefSeq" id="YP_010840031.1">
    <property type="nucleotide sequence ID" value="NC_078349.1"/>
</dbReference>
<comment type="similarity">
    <text evidence="22">Belongs to the phlebovirus envelope glycoprotein family.</text>
</comment>
<evidence type="ECO:0000256" key="22">
    <source>
        <dbReference type="ARBA" id="ARBA00033745"/>
    </source>
</evidence>
<evidence type="ECO:0000256" key="6">
    <source>
        <dbReference type="ARBA" id="ARBA00022510"/>
    </source>
</evidence>
<protein>
    <recommendedName>
        <fullName evidence="4">Envelopment polyprotein</fullName>
    </recommendedName>
    <alternativeName>
        <fullName evidence="21">M polyprotein</fullName>
    </alternativeName>
</protein>
<dbReference type="GO" id="GO:0044167">
    <property type="term" value="C:host cell endoplasmic reticulum membrane"/>
    <property type="evidence" value="ECO:0007669"/>
    <property type="project" value="UniProtKB-SubCell"/>
</dbReference>
<proteinExistence type="inferred from homology"/>
<dbReference type="GO" id="GO:0016020">
    <property type="term" value="C:membrane"/>
    <property type="evidence" value="ECO:0007669"/>
    <property type="project" value="InterPro"/>
</dbReference>
<evidence type="ECO:0000256" key="3">
    <source>
        <dbReference type="ARBA" id="ARBA00004563"/>
    </source>
</evidence>
<keyword evidence="8" id="KW-1162">Viral penetration into host cytoplasm</keyword>
<dbReference type="InterPro" id="IPR010826">
    <property type="entry name" value="Phlebovirus_G1"/>
</dbReference>
<evidence type="ECO:0000259" key="28">
    <source>
        <dbReference type="Pfam" id="PF19019"/>
    </source>
</evidence>
<keyword evidence="6" id="KW-1170">Fusion of virus membrane with host endosomal membrane</keyword>
<keyword evidence="7" id="KW-0945">Host-virus interaction</keyword>
<dbReference type="GO" id="GO:0039654">
    <property type="term" value="P:fusion of virus membrane with host endosome membrane"/>
    <property type="evidence" value="ECO:0007669"/>
    <property type="project" value="UniProtKB-KW"/>
</dbReference>
<evidence type="ECO:0000256" key="21">
    <source>
        <dbReference type="ARBA" id="ARBA00031199"/>
    </source>
</evidence>
<dbReference type="GeneID" id="80550434"/>
<dbReference type="InterPro" id="IPR009879">
    <property type="entry name" value="Phlebovirus_NSM"/>
</dbReference>
<evidence type="ECO:0000256" key="9">
    <source>
        <dbReference type="ARBA" id="ARBA00022692"/>
    </source>
</evidence>
<dbReference type="GO" id="GO:0044178">
    <property type="term" value="C:host cell Golgi membrane"/>
    <property type="evidence" value="ECO:0007669"/>
    <property type="project" value="UniProtKB-SubCell"/>
</dbReference>
<evidence type="ECO:0000259" key="25">
    <source>
        <dbReference type="Pfam" id="PF07243"/>
    </source>
</evidence>
<accession>A0A7G8PYJ9</accession>
<dbReference type="Pfam" id="PF07245">
    <property type="entry name" value="Phlebovirus_G2"/>
    <property type="match status" value="1"/>
</dbReference>
<dbReference type="Pfam" id="PF07243">
    <property type="entry name" value="Phlebovirus_G1"/>
    <property type="match status" value="1"/>
</dbReference>
<dbReference type="Pfam" id="PF19019">
    <property type="entry name" value="Phlebo_G2_C"/>
    <property type="match status" value="1"/>
</dbReference>
<evidence type="ECO:0000256" key="15">
    <source>
        <dbReference type="ARBA" id="ARBA00022989"/>
    </source>
</evidence>
<feature type="domain" description="Phlebovirus nonstructural NS-M" evidence="27">
    <location>
        <begin position="3"/>
        <end position="273"/>
    </location>
</feature>
<evidence type="ECO:0000256" key="14">
    <source>
        <dbReference type="ARBA" id="ARBA00022870"/>
    </source>
</evidence>
<organism evidence="29 30">
    <name type="scientific">Bogoria virus</name>
    <dbReference type="NCBI Taxonomy" id="2767007"/>
    <lineage>
        <taxon>Viruses</taxon>
        <taxon>Riboviria</taxon>
        <taxon>Orthornavirae</taxon>
        <taxon>Negarnaviricota</taxon>
        <taxon>Polyploviricotina</taxon>
        <taxon>Bunyaviricetes</taxon>
        <taxon>Hareavirales</taxon>
        <taxon>Phenuiviridae</taxon>
        <taxon>Phlebovirus</taxon>
        <taxon>Phlebovirus bogoriaense</taxon>
    </lineage>
</organism>
<keyword evidence="23" id="KW-0175">Coiled coil</keyword>
<evidence type="ECO:0000256" key="20">
    <source>
        <dbReference type="ARBA" id="ARBA00023296"/>
    </source>
</evidence>
<evidence type="ECO:0000256" key="18">
    <source>
        <dbReference type="ARBA" id="ARBA00023180"/>
    </source>
</evidence>
<dbReference type="Proteomes" id="UP000680419">
    <property type="component" value="Genome"/>
</dbReference>
<keyword evidence="14" id="KW-1043">Host membrane</keyword>
<evidence type="ECO:0000259" key="26">
    <source>
        <dbReference type="Pfam" id="PF07245"/>
    </source>
</evidence>